<reference evidence="2" key="1">
    <citation type="journal article" date="2019" name="Int. J. Syst. Evol. Microbiol.">
        <title>The Global Catalogue of Microorganisms (GCM) 10K type strain sequencing project: providing services to taxonomists for standard genome sequencing and annotation.</title>
        <authorList>
            <consortium name="The Broad Institute Genomics Platform"/>
            <consortium name="The Broad Institute Genome Sequencing Center for Infectious Disease"/>
            <person name="Wu L."/>
            <person name="Ma J."/>
        </authorList>
    </citation>
    <scope>NUCLEOTIDE SEQUENCE [LARGE SCALE GENOMIC DNA]</scope>
    <source>
        <strain evidence="2">JCM 11882</strain>
    </source>
</reference>
<evidence type="ECO:0008006" key="3">
    <source>
        <dbReference type="Google" id="ProtNLM"/>
    </source>
</evidence>
<comment type="caution">
    <text evidence="1">The sequence shown here is derived from an EMBL/GenBank/DDBJ whole genome shotgun (WGS) entry which is preliminary data.</text>
</comment>
<gene>
    <name evidence="1" type="ORF">ACFO7U_00905</name>
</gene>
<evidence type="ECO:0000313" key="2">
    <source>
        <dbReference type="Proteomes" id="UP001595836"/>
    </source>
</evidence>
<protein>
    <recommendedName>
        <fullName evidence="3">TniQ protein</fullName>
    </recommendedName>
</protein>
<dbReference type="Proteomes" id="UP001595836">
    <property type="component" value="Unassembled WGS sequence"/>
</dbReference>
<evidence type="ECO:0000313" key="1">
    <source>
        <dbReference type="EMBL" id="MFC4753335.1"/>
    </source>
</evidence>
<proteinExistence type="predicted"/>
<dbReference type="RefSeq" id="WP_344990325.1">
    <property type="nucleotide sequence ID" value="NZ_BAABCD010000010.1"/>
</dbReference>
<keyword evidence="2" id="KW-1185">Reference proteome</keyword>
<dbReference type="EMBL" id="JBHSHP010000003">
    <property type="protein sequence ID" value="MFC4753335.1"/>
    <property type="molecule type" value="Genomic_DNA"/>
</dbReference>
<name>A0ABV9PK81_9ACTN</name>
<sequence>MSIRPLPVPTRLFGGEGLISYAVRHAARNGTSIADLEKALQQTGAMPNTRTRTDPRRLEAWRRLGALNHRAFATPDTIDGAAVVDRPLCLQCTNGHGGTGRLPTIGWVCTRHRRWIGPTQTDIRNLAELITAERHYRRILAPRGVLVRSPTMEVARDCALSGTSRNLIAGRAQHTRAPSPDMLVYPETVRIARLITSPSFNERILSPALAESDRNALTAHHVNDILPAAEDSEPWRATHRIADIFNTVARDRAKRLWHSGQDESLEPNRRGWATWGY</sequence>
<accession>A0ABV9PK81</accession>
<organism evidence="1 2">
    <name type="scientific">Dietzia aurantiaca</name>
    <dbReference type="NCBI Taxonomy" id="983873"/>
    <lineage>
        <taxon>Bacteria</taxon>
        <taxon>Bacillati</taxon>
        <taxon>Actinomycetota</taxon>
        <taxon>Actinomycetes</taxon>
        <taxon>Mycobacteriales</taxon>
        <taxon>Dietziaceae</taxon>
        <taxon>Dietzia</taxon>
    </lineage>
</organism>